<accession>A0A9P7JCE4</accession>
<evidence type="ECO:0000313" key="2">
    <source>
        <dbReference type="EMBL" id="KAG1815049.1"/>
    </source>
</evidence>
<dbReference type="GeneID" id="64625112"/>
<comment type="caution">
    <text evidence="2">The sequence shown here is derived from an EMBL/GenBank/DDBJ whole genome shotgun (WGS) entry which is preliminary data.</text>
</comment>
<dbReference type="EMBL" id="JABBWG010000019">
    <property type="protein sequence ID" value="KAG1815049.1"/>
    <property type="molecule type" value="Genomic_DNA"/>
</dbReference>
<protein>
    <recommendedName>
        <fullName evidence="1">DUF6699 domain-containing protein</fullName>
    </recommendedName>
</protein>
<proteinExistence type="predicted"/>
<dbReference type="Proteomes" id="UP000807769">
    <property type="component" value="Unassembled WGS sequence"/>
</dbReference>
<feature type="domain" description="DUF6699" evidence="1">
    <location>
        <begin position="2"/>
        <end position="125"/>
    </location>
</feature>
<dbReference type="Pfam" id="PF20415">
    <property type="entry name" value="DUF6699"/>
    <property type="match status" value="1"/>
</dbReference>
<dbReference type="OrthoDB" id="21474at2759"/>
<dbReference type="AlphaFoldDB" id="A0A9P7JCE4"/>
<sequence length="150" mass="17255">MRFDIRRPPQEGIVPSTWSQISRIPALELPTFKILIISKAFPWSIVIRAPTGSVVTCGAIFEELHKQLQRHIEDVEWAIVADDKTRTEAIEKAAESRQEKDKVNRLKRIDWLGDTSMFEGLEKDKELEKKRHLSGSTSVAETWVARFGKR</sequence>
<dbReference type="RefSeq" id="XP_041192186.1">
    <property type="nucleotide sequence ID" value="XM_041331095.1"/>
</dbReference>
<gene>
    <name evidence="2" type="ORF">BJ212DRAFT_1273516</name>
</gene>
<reference evidence="2" key="1">
    <citation type="journal article" date="2020" name="New Phytol.">
        <title>Comparative genomics reveals dynamic genome evolution in host specialist ectomycorrhizal fungi.</title>
        <authorList>
            <person name="Lofgren L.A."/>
            <person name="Nguyen N.H."/>
            <person name="Vilgalys R."/>
            <person name="Ruytinx J."/>
            <person name="Liao H.L."/>
            <person name="Branco S."/>
            <person name="Kuo A."/>
            <person name="LaButti K."/>
            <person name="Lipzen A."/>
            <person name="Andreopoulos W."/>
            <person name="Pangilinan J."/>
            <person name="Riley R."/>
            <person name="Hundley H."/>
            <person name="Na H."/>
            <person name="Barry K."/>
            <person name="Grigoriev I.V."/>
            <person name="Stajich J.E."/>
            <person name="Kennedy P.G."/>
        </authorList>
    </citation>
    <scope>NUCLEOTIDE SEQUENCE</scope>
    <source>
        <strain evidence="2">MN1</strain>
    </source>
</reference>
<organism evidence="2 3">
    <name type="scientific">Suillus subaureus</name>
    <dbReference type="NCBI Taxonomy" id="48587"/>
    <lineage>
        <taxon>Eukaryota</taxon>
        <taxon>Fungi</taxon>
        <taxon>Dikarya</taxon>
        <taxon>Basidiomycota</taxon>
        <taxon>Agaricomycotina</taxon>
        <taxon>Agaricomycetes</taxon>
        <taxon>Agaricomycetidae</taxon>
        <taxon>Boletales</taxon>
        <taxon>Suillineae</taxon>
        <taxon>Suillaceae</taxon>
        <taxon>Suillus</taxon>
    </lineage>
</organism>
<evidence type="ECO:0000259" key="1">
    <source>
        <dbReference type="Pfam" id="PF20415"/>
    </source>
</evidence>
<dbReference type="InterPro" id="IPR046522">
    <property type="entry name" value="DUF6699"/>
</dbReference>
<keyword evidence="3" id="KW-1185">Reference proteome</keyword>
<evidence type="ECO:0000313" key="3">
    <source>
        <dbReference type="Proteomes" id="UP000807769"/>
    </source>
</evidence>
<name>A0A9P7JCE4_9AGAM</name>